<dbReference type="Proteomes" id="UP000030700">
    <property type="component" value="Unassembled WGS sequence"/>
</dbReference>
<keyword evidence="2" id="KW-1185">Reference proteome</keyword>
<dbReference type="AlphaFoldDB" id="A0A0S6VUE5"/>
<dbReference type="Gene3D" id="3.40.50.150">
    <property type="entry name" value="Vaccinia Virus protein VP39"/>
    <property type="match status" value="1"/>
</dbReference>
<name>A0A0S6VUE5_9BACT</name>
<evidence type="ECO:0000313" key="2">
    <source>
        <dbReference type="Proteomes" id="UP000030700"/>
    </source>
</evidence>
<evidence type="ECO:0008006" key="3">
    <source>
        <dbReference type="Google" id="ProtNLM"/>
    </source>
</evidence>
<dbReference type="HOGENOM" id="CLU_077876_1_0_0"/>
<protein>
    <recommendedName>
        <fullName evidence="3">SAM-dependent methyltransferase</fullName>
    </recommendedName>
</protein>
<organism evidence="1">
    <name type="scientific">Candidatus Moduliflexus flocculans</name>
    <dbReference type="NCBI Taxonomy" id="1499966"/>
    <lineage>
        <taxon>Bacteria</taxon>
        <taxon>Candidatus Moduliflexota</taxon>
        <taxon>Candidatus Moduliflexia</taxon>
        <taxon>Candidatus Moduliflexales</taxon>
        <taxon>Candidatus Moduliflexaceae</taxon>
    </lineage>
</organism>
<evidence type="ECO:0000313" key="1">
    <source>
        <dbReference type="EMBL" id="GAK49636.1"/>
    </source>
</evidence>
<sequence length="228" mass="26326">MPVTYDCVVPWGRSFDEYVRMFGLTEHDLTRKILGCGDGPASFNKTMRERGNSVVSIDPIYQFSAAQIRERIDATYQQVMEQTRQNADKFLWTTIPSLEALGRIRMSAMLEFLDDYETGTAEGRYRFEELPSLSFADSAFDLALCSHFLFLYSDNLSEEFHREAIAEMLRVAREVRIFPILDLNANLSRYVEPMIAYFSACGFQVKILDVDYEFQRGGNKMMKLQGYV</sequence>
<reference evidence="1" key="1">
    <citation type="journal article" date="2015" name="PeerJ">
        <title>First genomic representation of candidate bacterial phylum KSB3 points to enhanced environmental sensing as a trigger of wastewater bulking.</title>
        <authorList>
            <person name="Sekiguchi Y."/>
            <person name="Ohashi A."/>
            <person name="Parks D.H."/>
            <person name="Yamauchi T."/>
            <person name="Tyson G.W."/>
            <person name="Hugenholtz P."/>
        </authorList>
    </citation>
    <scope>NUCLEOTIDE SEQUENCE [LARGE SCALE GENOMIC DNA]</scope>
</reference>
<dbReference type="InterPro" id="IPR029063">
    <property type="entry name" value="SAM-dependent_MTases_sf"/>
</dbReference>
<accession>A0A0S6VUE5</accession>
<gene>
    <name evidence="1" type="ORF">U14_00859</name>
</gene>
<dbReference type="EMBL" id="DF820455">
    <property type="protein sequence ID" value="GAK49636.1"/>
    <property type="molecule type" value="Genomic_DNA"/>
</dbReference>
<dbReference type="STRING" id="1499966.U14_00859"/>
<proteinExistence type="predicted"/>